<dbReference type="InterPro" id="IPR000742">
    <property type="entry name" value="EGF"/>
</dbReference>
<evidence type="ECO:0000259" key="3">
    <source>
        <dbReference type="PROSITE" id="PS50026"/>
    </source>
</evidence>
<keyword evidence="2" id="KW-0812">Transmembrane</keyword>
<keyword evidence="2" id="KW-1133">Transmembrane helix</keyword>
<evidence type="ECO:0000313" key="4">
    <source>
        <dbReference type="EMBL" id="GFT57868.1"/>
    </source>
</evidence>
<feature type="domain" description="EGF-like" evidence="3">
    <location>
        <begin position="103"/>
        <end position="133"/>
    </location>
</feature>
<feature type="disulfide bond" evidence="1">
    <location>
        <begin position="45"/>
        <end position="54"/>
    </location>
</feature>
<organism evidence="4 5">
    <name type="scientific">Nephila pilipes</name>
    <name type="common">Giant wood spider</name>
    <name type="synonym">Nephila maculata</name>
    <dbReference type="NCBI Taxonomy" id="299642"/>
    <lineage>
        <taxon>Eukaryota</taxon>
        <taxon>Metazoa</taxon>
        <taxon>Ecdysozoa</taxon>
        <taxon>Arthropoda</taxon>
        <taxon>Chelicerata</taxon>
        <taxon>Arachnida</taxon>
        <taxon>Araneae</taxon>
        <taxon>Araneomorphae</taxon>
        <taxon>Entelegynae</taxon>
        <taxon>Araneoidea</taxon>
        <taxon>Nephilidae</taxon>
        <taxon>Nephila</taxon>
    </lineage>
</organism>
<dbReference type="SMART" id="SM00181">
    <property type="entry name" value="EGF"/>
    <property type="match status" value="3"/>
</dbReference>
<gene>
    <name evidence="4" type="ORF">NPIL_364341</name>
</gene>
<keyword evidence="2" id="KW-0472">Membrane</keyword>
<evidence type="ECO:0000256" key="1">
    <source>
        <dbReference type="PROSITE-ProRule" id="PRU00076"/>
    </source>
</evidence>
<reference evidence="4" key="1">
    <citation type="submission" date="2020-08" db="EMBL/GenBank/DDBJ databases">
        <title>Multicomponent nature underlies the extraordinary mechanical properties of spider dragline silk.</title>
        <authorList>
            <person name="Kono N."/>
            <person name="Nakamura H."/>
            <person name="Mori M."/>
            <person name="Yoshida Y."/>
            <person name="Ohtoshi R."/>
            <person name="Malay A.D."/>
            <person name="Moran D.A.P."/>
            <person name="Tomita M."/>
            <person name="Numata K."/>
            <person name="Arakawa K."/>
        </authorList>
    </citation>
    <scope>NUCLEOTIDE SEQUENCE</scope>
</reference>
<dbReference type="AlphaFoldDB" id="A0A8X6PCT4"/>
<comment type="caution">
    <text evidence="1">Lacks conserved residue(s) required for the propagation of feature annotation.</text>
</comment>
<dbReference type="OrthoDB" id="6418528at2759"/>
<dbReference type="Gene3D" id="2.10.25.10">
    <property type="entry name" value="Laminin"/>
    <property type="match status" value="2"/>
</dbReference>
<dbReference type="PROSITE" id="PS00022">
    <property type="entry name" value="EGF_1"/>
    <property type="match status" value="2"/>
</dbReference>
<keyword evidence="1" id="KW-1015">Disulfide bond</keyword>
<feature type="domain" description="EGF-like" evidence="3">
    <location>
        <begin position="18"/>
        <end position="55"/>
    </location>
</feature>
<evidence type="ECO:0000313" key="5">
    <source>
        <dbReference type="Proteomes" id="UP000887013"/>
    </source>
</evidence>
<accession>A0A8X6PCT4</accession>
<evidence type="ECO:0000256" key="2">
    <source>
        <dbReference type="SAM" id="Phobius"/>
    </source>
</evidence>
<protein>
    <recommendedName>
        <fullName evidence="3">EGF-like domain-containing protein</fullName>
    </recommendedName>
</protein>
<proteinExistence type="predicted"/>
<keyword evidence="1" id="KW-0245">EGF-like domain</keyword>
<name>A0A8X6PCT4_NEPPI</name>
<dbReference type="Proteomes" id="UP000887013">
    <property type="component" value="Unassembled WGS sequence"/>
</dbReference>
<keyword evidence="5" id="KW-1185">Reference proteome</keyword>
<dbReference type="PROSITE" id="PS01186">
    <property type="entry name" value="EGF_2"/>
    <property type="match status" value="1"/>
</dbReference>
<dbReference type="EMBL" id="BMAW01113589">
    <property type="protein sequence ID" value="GFT57868.1"/>
    <property type="molecule type" value="Genomic_DNA"/>
</dbReference>
<sequence length="173" mass="19917">MKQCYCNYGFAQRNGICMAMCFGDEDCTNGTVCTRLEKNRHFCECPPNFRGKMCEINMLCENLFITCEAMGAACVVKDSEAFCECPPGKKVDLQSGLCKDICDPDKCLYGKCEVIEWDYKCRCFDGYTGLRCEENVKTKLNYQLLWHTIQISFYIVICILLFGIFCLLCFKRK</sequence>
<dbReference type="PROSITE" id="PS50026">
    <property type="entry name" value="EGF_3"/>
    <property type="match status" value="2"/>
</dbReference>
<feature type="transmembrane region" description="Helical" evidence="2">
    <location>
        <begin position="151"/>
        <end position="170"/>
    </location>
</feature>
<comment type="caution">
    <text evidence="4">The sequence shown here is derived from an EMBL/GenBank/DDBJ whole genome shotgun (WGS) entry which is preliminary data.</text>
</comment>
<feature type="disulfide bond" evidence="1">
    <location>
        <begin position="123"/>
        <end position="132"/>
    </location>
</feature>
<dbReference type="SUPFAM" id="SSF57196">
    <property type="entry name" value="EGF/Laminin"/>
    <property type="match status" value="2"/>
</dbReference>